<feature type="domain" description="Isochorismatase-like" evidence="2">
    <location>
        <begin position="11"/>
        <end position="186"/>
    </location>
</feature>
<organism evidence="3 4">
    <name type="scientific">Nocardia jiangxiensis</name>
    <dbReference type="NCBI Taxonomy" id="282685"/>
    <lineage>
        <taxon>Bacteria</taxon>
        <taxon>Bacillati</taxon>
        <taxon>Actinomycetota</taxon>
        <taxon>Actinomycetes</taxon>
        <taxon>Mycobacteriales</taxon>
        <taxon>Nocardiaceae</taxon>
        <taxon>Nocardia</taxon>
    </lineage>
</organism>
<dbReference type="CDD" id="cd00431">
    <property type="entry name" value="cysteine_hydrolases"/>
    <property type="match status" value="1"/>
</dbReference>
<evidence type="ECO:0000256" key="1">
    <source>
        <dbReference type="ARBA" id="ARBA00022801"/>
    </source>
</evidence>
<sequence>MTDTSIVPQQTALMLMDYQPAALATVPDSDGVVERAQTALEWARERGIKVVFVRVAFAPEDYDAIPHHHKTFGPARRGRLFADGDPKLEIVSALDVRDDDIVVRKTRYGAFSTTNLHTLLGDSSIDTLVMGGISTAGVMLSTVREASDQDYRIFVLADATDDPDAEVHRVLIEKVFPRHADVITTSDLDTLAHTA</sequence>
<dbReference type="Gene3D" id="3.40.50.850">
    <property type="entry name" value="Isochorismatase-like"/>
    <property type="match status" value="1"/>
</dbReference>
<name>A0ABW6SE06_9NOCA</name>
<comment type="caution">
    <text evidence="3">The sequence shown here is derived from an EMBL/GenBank/DDBJ whole genome shotgun (WGS) entry which is preliminary data.</text>
</comment>
<dbReference type="PANTHER" id="PTHR43540:SF6">
    <property type="entry name" value="ISOCHORISMATASE-LIKE DOMAIN-CONTAINING PROTEIN"/>
    <property type="match status" value="1"/>
</dbReference>
<reference evidence="3 4" key="1">
    <citation type="submission" date="2024-10" db="EMBL/GenBank/DDBJ databases">
        <title>The Natural Products Discovery Center: Release of the First 8490 Sequenced Strains for Exploring Actinobacteria Biosynthetic Diversity.</title>
        <authorList>
            <person name="Kalkreuter E."/>
            <person name="Kautsar S.A."/>
            <person name="Yang D."/>
            <person name="Bader C.D."/>
            <person name="Teijaro C.N."/>
            <person name="Fluegel L."/>
            <person name="Davis C.M."/>
            <person name="Simpson J.R."/>
            <person name="Lauterbach L."/>
            <person name="Steele A.D."/>
            <person name="Gui C."/>
            <person name="Meng S."/>
            <person name="Li G."/>
            <person name="Viehrig K."/>
            <person name="Ye F."/>
            <person name="Su P."/>
            <person name="Kiefer A.F."/>
            <person name="Nichols A."/>
            <person name="Cepeda A.J."/>
            <person name="Yan W."/>
            <person name="Fan B."/>
            <person name="Jiang Y."/>
            <person name="Adhikari A."/>
            <person name="Zheng C.-J."/>
            <person name="Schuster L."/>
            <person name="Cowan T.M."/>
            <person name="Smanski M.J."/>
            <person name="Chevrette M.G."/>
            <person name="De Carvalho L.P.S."/>
            <person name="Shen B."/>
        </authorList>
    </citation>
    <scope>NUCLEOTIDE SEQUENCE [LARGE SCALE GENOMIC DNA]</scope>
    <source>
        <strain evidence="3 4">NPDC002593</strain>
    </source>
</reference>
<evidence type="ECO:0000313" key="3">
    <source>
        <dbReference type="EMBL" id="MFF3574558.1"/>
    </source>
</evidence>
<dbReference type="RefSeq" id="WP_157186743.1">
    <property type="nucleotide sequence ID" value="NZ_JBIAQY010000028.1"/>
</dbReference>
<accession>A0ABW6SE06</accession>
<dbReference type="SUPFAM" id="SSF52499">
    <property type="entry name" value="Isochorismatase-like hydrolases"/>
    <property type="match status" value="1"/>
</dbReference>
<dbReference type="InterPro" id="IPR000868">
    <property type="entry name" value="Isochorismatase-like_dom"/>
</dbReference>
<protein>
    <submittedName>
        <fullName evidence="3">Cysteine hydrolase family protein</fullName>
    </submittedName>
</protein>
<gene>
    <name evidence="3" type="ORF">ACFYXQ_43100</name>
</gene>
<dbReference type="InterPro" id="IPR036380">
    <property type="entry name" value="Isochorismatase-like_sf"/>
</dbReference>
<evidence type="ECO:0000313" key="4">
    <source>
        <dbReference type="Proteomes" id="UP001601992"/>
    </source>
</evidence>
<dbReference type="Proteomes" id="UP001601992">
    <property type="component" value="Unassembled WGS sequence"/>
</dbReference>
<evidence type="ECO:0000259" key="2">
    <source>
        <dbReference type="Pfam" id="PF00857"/>
    </source>
</evidence>
<keyword evidence="4" id="KW-1185">Reference proteome</keyword>
<dbReference type="PANTHER" id="PTHR43540">
    <property type="entry name" value="PEROXYUREIDOACRYLATE/UREIDOACRYLATE AMIDOHYDROLASE-RELATED"/>
    <property type="match status" value="1"/>
</dbReference>
<dbReference type="EMBL" id="JBIAQY010000028">
    <property type="protein sequence ID" value="MFF3574558.1"/>
    <property type="molecule type" value="Genomic_DNA"/>
</dbReference>
<dbReference type="Pfam" id="PF00857">
    <property type="entry name" value="Isochorismatase"/>
    <property type="match status" value="1"/>
</dbReference>
<dbReference type="InterPro" id="IPR050272">
    <property type="entry name" value="Isochorismatase-like_hydrls"/>
</dbReference>
<dbReference type="GO" id="GO:0016787">
    <property type="term" value="F:hydrolase activity"/>
    <property type="evidence" value="ECO:0007669"/>
    <property type="project" value="UniProtKB-KW"/>
</dbReference>
<proteinExistence type="predicted"/>
<keyword evidence="1 3" id="KW-0378">Hydrolase</keyword>